<evidence type="ECO:0000313" key="2">
    <source>
        <dbReference type="EMBL" id="KAL2912041.1"/>
    </source>
</evidence>
<name>A0ABR4MXQ1_9FUNG</name>
<sequence length="150" mass="16487">MIRALALVEYSLVQSAQRDQRDALLDALKDNQRCGIDWMFSQHALAPCGMFLIKQMRISIRLLHLIKSGAFRTVDLTSAATQLDTAPQTAAQEPAAPALPAPSASKQRRLWIQVDQPAPASLRIKTNRNTTVDAACEKFEAVFNADIGNV</sequence>
<comment type="caution">
    <text evidence="2">The sequence shown here is derived from an EMBL/GenBank/DDBJ whole genome shotgun (WGS) entry which is preliminary data.</text>
</comment>
<dbReference type="EMBL" id="JADGIZ020000078">
    <property type="protein sequence ID" value="KAL2912041.1"/>
    <property type="molecule type" value="Genomic_DNA"/>
</dbReference>
<feature type="region of interest" description="Disordered" evidence="1">
    <location>
        <begin position="85"/>
        <end position="104"/>
    </location>
</feature>
<protein>
    <submittedName>
        <fullName evidence="2">Uncharacterized protein</fullName>
    </submittedName>
</protein>
<evidence type="ECO:0000313" key="3">
    <source>
        <dbReference type="Proteomes" id="UP001527925"/>
    </source>
</evidence>
<keyword evidence="3" id="KW-1185">Reference proteome</keyword>
<accession>A0ABR4MXQ1</accession>
<organism evidence="2 3">
    <name type="scientific">Polyrhizophydium stewartii</name>
    <dbReference type="NCBI Taxonomy" id="2732419"/>
    <lineage>
        <taxon>Eukaryota</taxon>
        <taxon>Fungi</taxon>
        <taxon>Fungi incertae sedis</taxon>
        <taxon>Chytridiomycota</taxon>
        <taxon>Chytridiomycota incertae sedis</taxon>
        <taxon>Chytridiomycetes</taxon>
        <taxon>Rhizophydiales</taxon>
        <taxon>Rhizophydiales incertae sedis</taxon>
        <taxon>Polyrhizophydium</taxon>
    </lineage>
</organism>
<proteinExistence type="predicted"/>
<reference evidence="2 3" key="1">
    <citation type="submission" date="2023-09" db="EMBL/GenBank/DDBJ databases">
        <title>Pangenome analysis of Batrachochytrium dendrobatidis and related Chytrids.</title>
        <authorList>
            <person name="Yacoub M.N."/>
            <person name="Stajich J.E."/>
            <person name="James T.Y."/>
        </authorList>
    </citation>
    <scope>NUCLEOTIDE SEQUENCE [LARGE SCALE GENOMIC DNA]</scope>
    <source>
        <strain evidence="2 3">JEL0888</strain>
    </source>
</reference>
<evidence type="ECO:0000256" key="1">
    <source>
        <dbReference type="SAM" id="MobiDB-lite"/>
    </source>
</evidence>
<gene>
    <name evidence="2" type="ORF">HK105_208470</name>
</gene>
<dbReference type="Proteomes" id="UP001527925">
    <property type="component" value="Unassembled WGS sequence"/>
</dbReference>